<dbReference type="Proteomes" id="UP001500443">
    <property type="component" value="Unassembled WGS sequence"/>
</dbReference>
<keyword evidence="2" id="KW-0472">Membrane</keyword>
<dbReference type="Pfam" id="PF11350">
    <property type="entry name" value="DUF3152"/>
    <property type="match status" value="1"/>
</dbReference>
<accession>A0ABP5JP40</accession>
<keyword evidence="2" id="KW-0812">Transmembrane</keyword>
<organism evidence="4 5">
    <name type="scientific">Streptomyces synnematoformans</name>
    <dbReference type="NCBI Taxonomy" id="415721"/>
    <lineage>
        <taxon>Bacteria</taxon>
        <taxon>Bacillati</taxon>
        <taxon>Actinomycetota</taxon>
        <taxon>Actinomycetes</taxon>
        <taxon>Kitasatosporales</taxon>
        <taxon>Streptomycetaceae</taxon>
        <taxon>Streptomyces</taxon>
    </lineage>
</organism>
<reference evidence="5" key="1">
    <citation type="journal article" date="2019" name="Int. J. Syst. Evol. Microbiol.">
        <title>The Global Catalogue of Microorganisms (GCM) 10K type strain sequencing project: providing services to taxonomists for standard genome sequencing and annotation.</title>
        <authorList>
            <consortium name="The Broad Institute Genomics Platform"/>
            <consortium name="The Broad Institute Genome Sequencing Center for Infectious Disease"/>
            <person name="Wu L."/>
            <person name="Ma J."/>
        </authorList>
    </citation>
    <scope>NUCLEOTIDE SEQUENCE [LARGE SCALE GENOMIC DNA]</scope>
    <source>
        <strain evidence="5">JCM 15481</strain>
    </source>
</reference>
<evidence type="ECO:0000259" key="3">
    <source>
        <dbReference type="Pfam" id="PF11350"/>
    </source>
</evidence>
<keyword evidence="2" id="KW-1133">Transmembrane helix</keyword>
<protein>
    <recommendedName>
        <fullName evidence="3">DUF3152 domain-containing protein</fullName>
    </recommendedName>
</protein>
<dbReference type="InterPro" id="IPR022603">
    <property type="entry name" value="DUF3152"/>
</dbReference>
<evidence type="ECO:0000256" key="1">
    <source>
        <dbReference type="SAM" id="MobiDB-lite"/>
    </source>
</evidence>
<dbReference type="SUPFAM" id="SSF55486">
    <property type="entry name" value="Metalloproteases ('zincins'), catalytic domain"/>
    <property type="match status" value="1"/>
</dbReference>
<feature type="compositionally biased region" description="Basic and acidic residues" evidence="1">
    <location>
        <begin position="44"/>
        <end position="55"/>
    </location>
</feature>
<feature type="domain" description="DUF3152" evidence="3">
    <location>
        <begin position="116"/>
        <end position="295"/>
    </location>
</feature>
<dbReference type="RefSeq" id="WP_344289422.1">
    <property type="nucleotide sequence ID" value="NZ_BAAAPF010000040.1"/>
</dbReference>
<gene>
    <name evidence="4" type="ORF">GCM10009802_19680</name>
</gene>
<comment type="caution">
    <text evidence="4">The sequence shown here is derived from an EMBL/GenBank/DDBJ whole genome shotgun (WGS) entry which is preliminary data.</text>
</comment>
<feature type="transmembrane region" description="Helical" evidence="2">
    <location>
        <begin position="12"/>
        <end position="32"/>
    </location>
</feature>
<sequence length="298" mass="32030">MTGRTRSSTRRAATAVALALLGAAGVVVWLLALPPNLVPDALRDHVPQDTADDARPPPVPAERQTSGFHVPYRAPASGLRHSSGFAIGGSADVPSLGDLMYRRRMAATYPVAADLRGPGTFETVPGRDPAPGDGRVVRYRVDVEDDVPLDGRMFTRAVQDTLNDERGWGADGTRTFERVSTGPADFAVTLASPGTTGDWCALSGFDTTIDNVSCDSGMTERVLINAFRWAQGSTTYGDDIRGYRRMLINHEVGHRLGHMHDHCARDGARAPVMMQQTLSLSSGGATCETNPWPYPDRG</sequence>
<feature type="region of interest" description="Disordered" evidence="1">
    <location>
        <begin position="44"/>
        <end position="73"/>
    </location>
</feature>
<keyword evidence="5" id="KW-1185">Reference proteome</keyword>
<proteinExistence type="predicted"/>
<evidence type="ECO:0000313" key="5">
    <source>
        <dbReference type="Proteomes" id="UP001500443"/>
    </source>
</evidence>
<name>A0ABP5JP40_9ACTN</name>
<evidence type="ECO:0000313" key="4">
    <source>
        <dbReference type="EMBL" id="GAA2118196.1"/>
    </source>
</evidence>
<evidence type="ECO:0000256" key="2">
    <source>
        <dbReference type="SAM" id="Phobius"/>
    </source>
</evidence>
<dbReference type="EMBL" id="BAAAPF010000040">
    <property type="protein sequence ID" value="GAA2118196.1"/>
    <property type="molecule type" value="Genomic_DNA"/>
</dbReference>